<proteinExistence type="predicted"/>
<protein>
    <recommendedName>
        <fullName evidence="2">Helix-turn-helix domain-containing protein</fullName>
    </recommendedName>
</protein>
<comment type="caution">
    <text evidence="3">The sequence shown here is derived from an EMBL/GenBank/DDBJ whole genome shotgun (WGS) entry which is preliminary data.</text>
</comment>
<dbReference type="EMBL" id="CAUEEQ010001469">
    <property type="protein sequence ID" value="CAJ0919864.1"/>
    <property type="molecule type" value="Genomic_DNA"/>
</dbReference>
<organism evidence="3 4">
    <name type="scientific">Ranitomeya imitator</name>
    <name type="common">mimic poison frog</name>
    <dbReference type="NCBI Taxonomy" id="111125"/>
    <lineage>
        <taxon>Eukaryota</taxon>
        <taxon>Metazoa</taxon>
        <taxon>Chordata</taxon>
        <taxon>Craniata</taxon>
        <taxon>Vertebrata</taxon>
        <taxon>Euteleostomi</taxon>
        <taxon>Amphibia</taxon>
        <taxon>Batrachia</taxon>
        <taxon>Anura</taxon>
        <taxon>Neobatrachia</taxon>
        <taxon>Hyloidea</taxon>
        <taxon>Dendrobatidae</taxon>
        <taxon>Dendrobatinae</taxon>
        <taxon>Ranitomeya</taxon>
    </lineage>
</organism>
<evidence type="ECO:0000313" key="4">
    <source>
        <dbReference type="Proteomes" id="UP001176940"/>
    </source>
</evidence>
<name>A0ABN9KQJ8_9NEOB</name>
<accession>A0ABN9KQJ8</accession>
<evidence type="ECO:0000259" key="2">
    <source>
        <dbReference type="Pfam" id="PF26215"/>
    </source>
</evidence>
<feature type="domain" description="Helix-turn-helix" evidence="2">
    <location>
        <begin position="137"/>
        <end position="195"/>
    </location>
</feature>
<dbReference type="InterPro" id="IPR058912">
    <property type="entry name" value="HTH_animal"/>
</dbReference>
<sequence length="248" mass="28297">MGINQINLCVDLLTLVLFNNFFLFHDQFFLQTHGTAMASNVAPPYANAYMTHFEESVIYKHPLFISNVFYWTRYIDDVFCLWGGTLESLQSFFEFLNGAWPGIQFTMTMMLDTVVLKDEGGHLTSDLHIKPTDRNSILHSGSFHPQAVKRSIPGSQYQHVNRIVSNSTTRDQCLQDMTSNFLLRGYPKRVLNEQIDHHPRTRPQNLRDNLVKADIGPTQSKKNLIPITTQNGHVPLPTLCAVRQCTKG</sequence>
<feature type="signal peptide" evidence="1">
    <location>
        <begin position="1"/>
        <end position="18"/>
    </location>
</feature>
<evidence type="ECO:0000313" key="3">
    <source>
        <dbReference type="EMBL" id="CAJ0919864.1"/>
    </source>
</evidence>
<dbReference type="PANTHER" id="PTHR21301">
    <property type="entry name" value="REVERSE TRANSCRIPTASE"/>
    <property type="match status" value="1"/>
</dbReference>
<dbReference type="Pfam" id="PF26215">
    <property type="entry name" value="HTH_animal"/>
    <property type="match status" value="1"/>
</dbReference>
<dbReference type="PANTHER" id="PTHR21301:SF12">
    <property type="match status" value="1"/>
</dbReference>
<feature type="chain" id="PRO_5046885025" description="Helix-turn-helix domain-containing protein" evidence="1">
    <location>
        <begin position="19"/>
        <end position="248"/>
    </location>
</feature>
<evidence type="ECO:0000256" key="1">
    <source>
        <dbReference type="SAM" id="SignalP"/>
    </source>
</evidence>
<reference evidence="3" key="1">
    <citation type="submission" date="2023-07" db="EMBL/GenBank/DDBJ databases">
        <authorList>
            <person name="Stuckert A."/>
        </authorList>
    </citation>
    <scope>NUCLEOTIDE SEQUENCE</scope>
</reference>
<dbReference type="Proteomes" id="UP001176940">
    <property type="component" value="Unassembled WGS sequence"/>
</dbReference>
<keyword evidence="4" id="KW-1185">Reference proteome</keyword>
<keyword evidence="1" id="KW-0732">Signal</keyword>
<gene>
    <name evidence="3" type="ORF">RIMI_LOCUS1142535</name>
</gene>